<reference evidence="8 9" key="1">
    <citation type="submission" date="2024-09" db="EMBL/GenBank/DDBJ databases">
        <title>Floridaenema gen nov. (Aerosakkonemataceae, Aerosakkonematales ord. nov., Cyanobacteria) from benthic tropical and subtropical fresh waters, with the description of four new species.</title>
        <authorList>
            <person name="Moretto J.A."/>
            <person name="Berthold D.E."/>
            <person name="Lefler F.W."/>
            <person name="Huang I.-S."/>
            <person name="Laughinghouse H. IV."/>
        </authorList>
    </citation>
    <scope>NUCLEOTIDE SEQUENCE [LARGE SCALE GENOMIC DNA]</scope>
    <source>
        <strain evidence="8 9">BLCC-F167</strain>
    </source>
</reference>
<keyword evidence="5" id="KW-0548">Nucleotidyltransferase</keyword>
<evidence type="ECO:0000256" key="4">
    <source>
        <dbReference type="ARBA" id="ARBA00022679"/>
    </source>
</evidence>
<comment type="caution">
    <text evidence="8">The sequence shown here is derived from an EMBL/GenBank/DDBJ whole genome shotgun (WGS) entry which is preliminary data.</text>
</comment>
<dbReference type="Pfam" id="PF01129">
    <property type="entry name" value="ART"/>
    <property type="match status" value="1"/>
</dbReference>
<evidence type="ECO:0000313" key="9">
    <source>
        <dbReference type="Proteomes" id="UP001576780"/>
    </source>
</evidence>
<evidence type="ECO:0000256" key="7">
    <source>
        <dbReference type="SAM" id="MobiDB-lite"/>
    </source>
</evidence>
<accession>A0ABV4WD18</accession>
<name>A0ABV4WD18_9CYAN</name>
<feature type="compositionally biased region" description="Gly residues" evidence="7">
    <location>
        <begin position="1"/>
        <end position="12"/>
    </location>
</feature>
<keyword evidence="3" id="KW-0328">Glycosyltransferase</keyword>
<comment type="similarity">
    <text evidence="1">Belongs to the Arg-specific ADP-ribosyltransferase family.</text>
</comment>
<keyword evidence="4" id="KW-0808">Transferase</keyword>
<dbReference type="InterPro" id="IPR000768">
    <property type="entry name" value="ART"/>
</dbReference>
<dbReference type="EC" id="2.4.2.31" evidence="2"/>
<protein>
    <recommendedName>
        <fullName evidence="2">NAD(+)--protein-arginine ADP-ribosyltransferase</fullName>
        <ecNumber evidence="2">2.4.2.31</ecNumber>
    </recommendedName>
</protein>
<gene>
    <name evidence="8" type="ORF">ACE1CA_00405</name>
</gene>
<evidence type="ECO:0000256" key="3">
    <source>
        <dbReference type="ARBA" id="ARBA00022676"/>
    </source>
</evidence>
<dbReference type="Gene3D" id="3.90.176.10">
    <property type="entry name" value="Toxin ADP-ribosyltransferase, Chain A, domain 1"/>
    <property type="match status" value="1"/>
</dbReference>
<proteinExistence type="inferred from homology"/>
<evidence type="ECO:0000313" key="8">
    <source>
        <dbReference type="EMBL" id="MFB2832972.1"/>
    </source>
</evidence>
<evidence type="ECO:0000256" key="1">
    <source>
        <dbReference type="ARBA" id="ARBA00009558"/>
    </source>
</evidence>
<comment type="catalytic activity">
    <reaction evidence="6">
        <text>L-arginyl-[protein] + NAD(+) = N(omega)-(ADP-D-ribosyl)-L-arginyl-[protein] + nicotinamide + H(+)</text>
        <dbReference type="Rhea" id="RHEA:19149"/>
        <dbReference type="Rhea" id="RHEA-COMP:10532"/>
        <dbReference type="Rhea" id="RHEA-COMP:15087"/>
        <dbReference type="ChEBI" id="CHEBI:15378"/>
        <dbReference type="ChEBI" id="CHEBI:17154"/>
        <dbReference type="ChEBI" id="CHEBI:29965"/>
        <dbReference type="ChEBI" id="CHEBI:57540"/>
        <dbReference type="ChEBI" id="CHEBI:142554"/>
        <dbReference type="EC" id="2.4.2.31"/>
    </reaction>
</comment>
<organism evidence="8 9">
    <name type="scientific">Floridaenema evergladense BLCC-F167</name>
    <dbReference type="NCBI Taxonomy" id="3153639"/>
    <lineage>
        <taxon>Bacteria</taxon>
        <taxon>Bacillati</taxon>
        <taxon>Cyanobacteriota</taxon>
        <taxon>Cyanophyceae</taxon>
        <taxon>Oscillatoriophycideae</taxon>
        <taxon>Aerosakkonematales</taxon>
        <taxon>Aerosakkonemataceae</taxon>
        <taxon>Floridanema</taxon>
        <taxon>Floridanema evergladense</taxon>
    </lineage>
</organism>
<keyword evidence="9" id="KW-1185">Reference proteome</keyword>
<dbReference type="Proteomes" id="UP001576780">
    <property type="component" value="Unassembled WGS sequence"/>
</dbReference>
<dbReference type="EMBL" id="JBHFNT010000004">
    <property type="protein sequence ID" value="MFB2832972.1"/>
    <property type="molecule type" value="Genomic_DNA"/>
</dbReference>
<dbReference type="PROSITE" id="PS51996">
    <property type="entry name" value="TR_MART"/>
    <property type="match status" value="1"/>
</dbReference>
<sequence length="220" mass="23836">MASTPGGGGGSKSGKKGRGGGSAVEEKPPLIPGHDIYPEVEYNPGPTPESYAAAKEALMKMTGLSEQEVKDGMRGVYEFVSNGYTGIRESERKGEPDSRVTNINRLLSKMPKYDGEIYRGMAIKRENLDSFLKELGTGTMKIEAMSSFTSDKKIAQKFTKVKGGGVPVLITVQNKSGVSIRNMSTFKKENEVLVPKGVNYSISKIETTKNGGKIIYLQEN</sequence>
<dbReference type="RefSeq" id="WP_413275447.1">
    <property type="nucleotide sequence ID" value="NZ_JBHFNT010000004.1"/>
</dbReference>
<dbReference type="SUPFAM" id="SSF56399">
    <property type="entry name" value="ADP-ribosylation"/>
    <property type="match status" value="1"/>
</dbReference>
<feature type="region of interest" description="Disordered" evidence="7">
    <location>
        <begin position="1"/>
        <end position="34"/>
    </location>
</feature>
<evidence type="ECO:0000256" key="2">
    <source>
        <dbReference type="ARBA" id="ARBA00012031"/>
    </source>
</evidence>
<evidence type="ECO:0000256" key="5">
    <source>
        <dbReference type="ARBA" id="ARBA00022695"/>
    </source>
</evidence>
<evidence type="ECO:0000256" key="6">
    <source>
        <dbReference type="ARBA" id="ARBA00047597"/>
    </source>
</evidence>